<accession>A0A0S3T5U2</accession>
<feature type="signal peptide" evidence="1">
    <location>
        <begin position="1"/>
        <end position="24"/>
    </location>
</feature>
<evidence type="ECO:0000313" key="2">
    <source>
        <dbReference type="EMBL" id="BAU00616.1"/>
    </source>
</evidence>
<dbReference type="AlphaFoldDB" id="A0A0S3T5U2"/>
<feature type="chain" id="PRO_5006618837" evidence="1">
    <location>
        <begin position="25"/>
        <end position="94"/>
    </location>
</feature>
<dbReference type="Proteomes" id="UP000291084">
    <property type="component" value="Chromosome 10"/>
</dbReference>
<gene>
    <name evidence="2" type="primary">Vigan.10G222500</name>
    <name evidence="2" type="ORF">VIGAN_10222500</name>
</gene>
<reference evidence="2 3" key="1">
    <citation type="journal article" date="2015" name="Sci. Rep.">
        <title>The power of single molecule real-time sequencing technology in the de novo assembly of a eukaryotic genome.</title>
        <authorList>
            <person name="Sakai H."/>
            <person name="Naito K."/>
            <person name="Ogiso-Tanaka E."/>
            <person name="Takahashi Y."/>
            <person name="Iseki K."/>
            <person name="Muto C."/>
            <person name="Satou K."/>
            <person name="Teruya K."/>
            <person name="Shiroma A."/>
            <person name="Shimoji M."/>
            <person name="Hirano T."/>
            <person name="Itoh T."/>
            <person name="Kaga A."/>
            <person name="Tomooka N."/>
        </authorList>
    </citation>
    <scope>NUCLEOTIDE SEQUENCE [LARGE SCALE GENOMIC DNA]</scope>
    <source>
        <strain evidence="3">cv. Shumari</strain>
    </source>
</reference>
<name>A0A0S3T5U2_PHAAN</name>
<proteinExistence type="predicted"/>
<evidence type="ECO:0000256" key="1">
    <source>
        <dbReference type="SAM" id="SignalP"/>
    </source>
</evidence>
<protein>
    <submittedName>
        <fullName evidence="2">Uncharacterized protein</fullName>
    </submittedName>
</protein>
<sequence>MKGTFQSNISILLSFLKLNSLGLGINSNFPHFVISVVSEGIHKTKGITYLPYLFQDHDGLKNVTMTREGIIDTKSAMHLREVHTGLRHVHQYTA</sequence>
<keyword evidence="1" id="KW-0732">Signal</keyword>
<evidence type="ECO:0000313" key="3">
    <source>
        <dbReference type="Proteomes" id="UP000291084"/>
    </source>
</evidence>
<organism evidence="2 3">
    <name type="scientific">Vigna angularis var. angularis</name>
    <dbReference type="NCBI Taxonomy" id="157739"/>
    <lineage>
        <taxon>Eukaryota</taxon>
        <taxon>Viridiplantae</taxon>
        <taxon>Streptophyta</taxon>
        <taxon>Embryophyta</taxon>
        <taxon>Tracheophyta</taxon>
        <taxon>Spermatophyta</taxon>
        <taxon>Magnoliopsida</taxon>
        <taxon>eudicotyledons</taxon>
        <taxon>Gunneridae</taxon>
        <taxon>Pentapetalae</taxon>
        <taxon>rosids</taxon>
        <taxon>fabids</taxon>
        <taxon>Fabales</taxon>
        <taxon>Fabaceae</taxon>
        <taxon>Papilionoideae</taxon>
        <taxon>50 kb inversion clade</taxon>
        <taxon>NPAAA clade</taxon>
        <taxon>indigoferoid/millettioid clade</taxon>
        <taxon>Phaseoleae</taxon>
        <taxon>Vigna</taxon>
    </lineage>
</organism>
<keyword evidence="3" id="KW-1185">Reference proteome</keyword>
<dbReference type="EMBL" id="AP015043">
    <property type="protein sequence ID" value="BAU00616.1"/>
    <property type="molecule type" value="Genomic_DNA"/>
</dbReference>